<dbReference type="eggNOG" id="COG4758">
    <property type="taxonomic scope" value="Bacteria"/>
</dbReference>
<dbReference type="Proteomes" id="UP000019277">
    <property type="component" value="Unassembled WGS sequence"/>
</dbReference>
<comment type="caution">
    <text evidence="2">The sequence shown here is derived from an EMBL/GenBank/DDBJ whole genome shotgun (WGS) entry which is preliminary data.</text>
</comment>
<protein>
    <recommendedName>
        <fullName evidence="1">DUF1707 domain-containing protein</fullName>
    </recommendedName>
</protein>
<reference evidence="2 3" key="1">
    <citation type="journal article" date="2014" name="Genome Announc.">
        <title>Draft Genome Sequence of the Antitrypanosomally Active Sponge-Associated Bacterium Actinokineospora sp. Strain EG49.</title>
        <authorList>
            <person name="Harjes J."/>
            <person name="Ryu T."/>
            <person name="Abdelmohsen U.R."/>
            <person name="Moitinho-Silva L."/>
            <person name="Horn H."/>
            <person name="Ravasi T."/>
            <person name="Hentschel U."/>
        </authorList>
    </citation>
    <scope>NUCLEOTIDE SEQUENCE [LARGE SCALE GENOMIC DNA]</scope>
    <source>
        <strain evidence="2 3">EG49</strain>
    </source>
</reference>
<accession>W7INT2</accession>
<gene>
    <name evidence="2" type="ORF">UO65_6299</name>
</gene>
<organism evidence="2 3">
    <name type="scientific">Actinokineospora spheciospongiae</name>
    <dbReference type="NCBI Taxonomy" id="909613"/>
    <lineage>
        <taxon>Bacteria</taxon>
        <taxon>Bacillati</taxon>
        <taxon>Actinomycetota</taxon>
        <taxon>Actinomycetes</taxon>
        <taxon>Pseudonocardiales</taxon>
        <taxon>Pseudonocardiaceae</taxon>
        <taxon>Actinokineospora</taxon>
    </lineage>
</organism>
<name>W7INT2_9PSEU</name>
<dbReference type="AlphaFoldDB" id="W7INT2"/>
<dbReference type="PANTHER" id="PTHR40763:SF5">
    <property type="entry name" value="MEMBRANE PROTEIN"/>
    <property type="match status" value="1"/>
</dbReference>
<dbReference type="PANTHER" id="PTHR40763">
    <property type="entry name" value="MEMBRANE PROTEIN-RELATED"/>
    <property type="match status" value="1"/>
</dbReference>
<dbReference type="InterPro" id="IPR012551">
    <property type="entry name" value="DUF1707_SHOCT-like"/>
</dbReference>
<dbReference type="STRING" id="909613.UO65_6299"/>
<sequence length="214" mass="22948">MTTPIDPRELRVSDAERTHVVGVLQKAIGVGLLSLDDFTARADTALAARTRGELNAVLVDLPGLVSAEAPAAPEPKPVEIRASMSTVRRRGAWDVPRALSVRNRAGTVELDFTEARITDPVVTVDVDVSMGTVELVVPDEAACDLHVDTVVGGTVSDRGARRATGGGTRFVVTGLVKAGNLNIRRPTVARIGPLVIGRHWKLTWTDRPDRRRLG</sequence>
<dbReference type="Pfam" id="PF08044">
    <property type="entry name" value="DUF1707"/>
    <property type="match status" value="1"/>
</dbReference>
<dbReference type="PATRIC" id="fig|909613.9.peg.6296"/>
<evidence type="ECO:0000313" key="2">
    <source>
        <dbReference type="EMBL" id="EWC58407.1"/>
    </source>
</evidence>
<dbReference type="EMBL" id="AYXG01000241">
    <property type="protein sequence ID" value="EWC58407.1"/>
    <property type="molecule type" value="Genomic_DNA"/>
</dbReference>
<proteinExistence type="predicted"/>
<dbReference type="RefSeq" id="WP_035289893.1">
    <property type="nucleotide sequence ID" value="NZ_AYXG01000241.1"/>
</dbReference>
<feature type="domain" description="DUF1707" evidence="1">
    <location>
        <begin position="10"/>
        <end position="62"/>
    </location>
</feature>
<evidence type="ECO:0000313" key="3">
    <source>
        <dbReference type="Proteomes" id="UP000019277"/>
    </source>
</evidence>
<evidence type="ECO:0000259" key="1">
    <source>
        <dbReference type="Pfam" id="PF08044"/>
    </source>
</evidence>
<keyword evidence="3" id="KW-1185">Reference proteome</keyword>
<dbReference type="OrthoDB" id="4772576at2"/>